<feature type="compositionally biased region" description="Basic residues" evidence="1">
    <location>
        <begin position="295"/>
        <end position="304"/>
    </location>
</feature>
<proteinExistence type="predicted"/>
<organism evidence="2 3">
    <name type="scientific">Camelus dromedarius</name>
    <name type="common">Dromedary</name>
    <name type="synonym">Arabian camel</name>
    <dbReference type="NCBI Taxonomy" id="9838"/>
    <lineage>
        <taxon>Eukaryota</taxon>
        <taxon>Metazoa</taxon>
        <taxon>Chordata</taxon>
        <taxon>Craniata</taxon>
        <taxon>Vertebrata</taxon>
        <taxon>Euteleostomi</taxon>
        <taxon>Mammalia</taxon>
        <taxon>Eutheria</taxon>
        <taxon>Laurasiatheria</taxon>
        <taxon>Artiodactyla</taxon>
        <taxon>Tylopoda</taxon>
        <taxon>Camelidae</taxon>
        <taxon>Camelus</taxon>
    </lineage>
</organism>
<dbReference type="AlphaFoldDB" id="A0A5N4EHW3"/>
<comment type="caution">
    <text evidence="2">The sequence shown here is derived from an EMBL/GenBank/DDBJ whole genome shotgun (WGS) entry which is preliminary data.</text>
</comment>
<evidence type="ECO:0008006" key="4">
    <source>
        <dbReference type="Google" id="ProtNLM"/>
    </source>
</evidence>
<evidence type="ECO:0000256" key="1">
    <source>
        <dbReference type="SAM" id="MobiDB-lite"/>
    </source>
</evidence>
<evidence type="ECO:0000313" key="2">
    <source>
        <dbReference type="EMBL" id="KAB1283071.1"/>
    </source>
</evidence>
<feature type="region of interest" description="Disordered" evidence="1">
    <location>
        <begin position="251"/>
        <end position="304"/>
    </location>
</feature>
<dbReference type="Proteomes" id="UP000299084">
    <property type="component" value="Unassembled WGS sequence"/>
</dbReference>
<dbReference type="SUPFAM" id="SSF52047">
    <property type="entry name" value="RNI-like"/>
    <property type="match status" value="1"/>
</dbReference>
<evidence type="ECO:0000313" key="3">
    <source>
        <dbReference type="Proteomes" id="UP000299084"/>
    </source>
</evidence>
<dbReference type="InterPro" id="IPR032675">
    <property type="entry name" value="LRR_dom_sf"/>
</dbReference>
<keyword evidence="3" id="KW-1185">Reference proteome</keyword>
<dbReference type="InterPro" id="IPR001611">
    <property type="entry name" value="Leu-rich_rpt"/>
</dbReference>
<reference evidence="2" key="1">
    <citation type="submission" date="2014-12" db="EMBL/GenBank/DDBJ databases">
        <authorList>
            <person name="Fitak R."/>
            <person name="Mohandesan E."/>
            <person name="Burger P.A."/>
            <person name="Jukka C."/>
        </authorList>
    </citation>
    <scope>NUCLEOTIDE SEQUENCE</scope>
    <source>
        <strain evidence="2">Drom800</strain>
        <tissue evidence="2">Blood</tissue>
    </source>
</reference>
<dbReference type="EMBL" id="JWIN03000001">
    <property type="protein sequence ID" value="KAB1283071.1"/>
    <property type="molecule type" value="Genomic_DNA"/>
</dbReference>
<accession>A0A5N4EHW3</accession>
<reference evidence="2 3" key="2">
    <citation type="journal article" date="2019" name="Mol. Ecol. Resour.">
        <title>Improving Illumina assemblies with Hi-C and long reads: an example with the North African dromedary.</title>
        <authorList>
            <person name="Elbers J.P."/>
            <person name="Rogers M.F."/>
            <person name="Perelman P.L."/>
            <person name="Proskuryakova A.A."/>
            <person name="Serdyukova N.A."/>
            <person name="Johnson W.E."/>
            <person name="Horin P."/>
            <person name="Corander J."/>
            <person name="Murphy D."/>
            <person name="Burger P.A."/>
        </authorList>
    </citation>
    <scope>NUCLEOTIDE SEQUENCE [LARGE SCALE GENOMIC DNA]</scope>
    <source>
        <strain evidence="2">Drom800</strain>
        <tissue evidence="2">Blood</tissue>
    </source>
</reference>
<dbReference type="Gene3D" id="3.80.10.10">
    <property type="entry name" value="Ribonuclease Inhibitor"/>
    <property type="match status" value="2"/>
</dbReference>
<protein>
    <recommendedName>
        <fullName evidence="4">Leucine-rich repeat-containing protein 71</fullName>
    </recommendedName>
</protein>
<dbReference type="InterPro" id="IPR052394">
    <property type="entry name" value="LRR-containing"/>
</dbReference>
<dbReference type="EMBL" id="JWIN03000001">
    <property type="protein sequence ID" value="KAB1283070.1"/>
    <property type="molecule type" value="Genomic_DNA"/>
</dbReference>
<sequence length="449" mass="49860">MPREKEGNRKTKGAPLPIVTTLQKFLKTYEKHCAQTQTSVCPAIKRDLKTSINNEQILSKARPAHIHISHLTWSEFVLVRPDDSPPSILPVSLEPLLMTVQDECYMLGREISIWGLQLSNPEVARLASLLESKGRACPFTTLKLMDCRMDAWSLGRLGTALQFSSLRSLVLDYCKFGNEEIESIFSGLENNQRLRDLSLRFCGLGPQSGPRLGSAMCQSAVRELHLDGNYLQCSGALGLLRPIAEYVDMQGKDQPATAPPDTRNPPQPFQARQRASSALNQIRKPSGAVTVKTTSGKKKRKKGIKKKIKDLTEAGPWLVKLYLADNGIDGKGKEEENSLLEFTQILTRLIRYSTHLRELDLGNNVLGEAAAADILEALRARKTGKLPVLKITVTPQISSDTFRSIWENSKKSSITRKKKKKSMLLDTCADSSMGNGRGVADQFMDDKLD</sequence>
<dbReference type="SMART" id="SM00368">
    <property type="entry name" value="LRR_RI"/>
    <property type="match status" value="3"/>
</dbReference>
<name>A0A5N4EHW3_CAMDR</name>
<gene>
    <name evidence="2" type="ORF">Cadr_000000197</name>
</gene>
<dbReference type="PANTHER" id="PTHR24114">
    <property type="entry name" value="LEUCINE RICH REPEAT FAMILY PROTEIN"/>
    <property type="match status" value="1"/>
</dbReference>
<dbReference type="PANTHER" id="PTHR24114:SF2">
    <property type="entry name" value="F-BOX DOMAIN-CONTAINING PROTEIN-RELATED"/>
    <property type="match status" value="1"/>
</dbReference>
<dbReference type="Pfam" id="PF13516">
    <property type="entry name" value="LRR_6"/>
    <property type="match status" value="1"/>
</dbReference>